<evidence type="ECO:0000313" key="5">
    <source>
        <dbReference type="EMBL" id="NUY68541.1"/>
    </source>
</evidence>
<dbReference type="OMA" id="YPKIDKY"/>
<evidence type="ECO:0000313" key="2">
    <source>
        <dbReference type="EMBL" id="GBV21476.1"/>
    </source>
</evidence>
<dbReference type="Proteomes" id="UP000471199">
    <property type="component" value="Unassembled WGS sequence"/>
</dbReference>
<organism evidence="1 9">
    <name type="scientific">Staphylococcus aureus</name>
    <dbReference type="NCBI Taxonomy" id="1280"/>
    <lineage>
        <taxon>Bacteria</taxon>
        <taxon>Bacillati</taxon>
        <taxon>Bacillota</taxon>
        <taxon>Bacilli</taxon>
        <taxon>Bacillales</taxon>
        <taxon>Staphylococcaceae</taxon>
        <taxon>Staphylococcus</taxon>
    </lineage>
</organism>
<dbReference type="AlphaFoldDB" id="A0A0H2ETR2"/>
<reference evidence="5 15" key="7">
    <citation type="journal article" date="2020" name="J. Antimicrob. Chemother.">
        <title>Detection of heterogeneous vancomycin intermediate resistance in MRSA isolates from Latin America.</title>
        <authorList>
            <person name="Castro B.E."/>
            <person name="Berrio M."/>
            <person name="Vargas M.L."/>
            <person name="Carvajal L.P."/>
            <person name="Millan L.V."/>
            <person name="Rios R."/>
            <person name="Hernandez A.K."/>
            <person name="Rincon S."/>
            <person name="Cubides P."/>
            <person name="Forero E."/>
            <person name="Dinh A."/>
            <person name="Seas C."/>
            <person name="Munita J.M."/>
            <person name="Arias C.A."/>
            <person name="Reyes J."/>
            <person name="Diaz L."/>
        </authorList>
    </citation>
    <scope>NUCLEOTIDE SEQUENCE [LARGE SCALE GENOMIC DNA]</scope>
    <source>
        <strain evidence="5 15">UP89</strain>
    </source>
</reference>
<dbReference type="Proteomes" id="UP000294017">
    <property type="component" value="Unassembled WGS sequence"/>
</dbReference>
<reference evidence="1 9" key="1">
    <citation type="submission" date="2015-04" db="EMBL/GenBank/DDBJ databases">
        <authorList>
            <person name="Syromyatnikov M.Y."/>
            <person name="Popov V.N."/>
        </authorList>
    </citation>
    <scope>NUCLEOTIDE SEQUENCE [LARGE SCALE GENOMIC DNA]</scope>
    <source>
        <strain evidence="1 9">AH1</strain>
    </source>
</reference>
<evidence type="ECO:0000313" key="10">
    <source>
        <dbReference type="Proteomes" id="UP000254116"/>
    </source>
</evidence>
<reference evidence="4 14" key="6">
    <citation type="submission" date="2019-11" db="EMBL/GenBank/DDBJ databases">
        <title>Implementation of targeted gown and glove precautions to prevent Staphylococcus aureus acquisition in community-based nursing homes.</title>
        <authorList>
            <person name="Stine O.C."/>
        </authorList>
    </citation>
    <scope>NUCLEOTIDE SEQUENCE [LARGE SCALE GENOMIC DNA]</scope>
    <source>
        <strain evidence="4 14">S_2062.LAUP.DI</strain>
    </source>
</reference>
<dbReference type="Proteomes" id="UP000039437">
    <property type="component" value="Unassembled WGS sequence"/>
</dbReference>
<dbReference type="EMBL" id="BDVT01000016">
    <property type="protein sequence ID" value="GBV21476.1"/>
    <property type="molecule type" value="Genomic_DNA"/>
</dbReference>
<dbReference type="Proteomes" id="UP000254224">
    <property type="component" value="Unassembled WGS sequence"/>
</dbReference>
<dbReference type="EMBL" id="JAANDN010000074">
    <property type="protein sequence ID" value="NUY68541.1"/>
    <property type="molecule type" value="Genomic_DNA"/>
</dbReference>
<evidence type="ECO:0000313" key="1">
    <source>
        <dbReference type="EMBL" id="CRI08536.1"/>
    </source>
</evidence>
<reference evidence="3" key="9">
    <citation type="submission" date="2023-08" db="EMBL/GenBank/DDBJ databases">
        <authorList>
            <person name="Zhao H."/>
            <person name="Wang X."/>
        </authorList>
    </citation>
    <scope>NUCLEOTIDE SEQUENCE</scope>
    <source>
        <strain evidence="3">NC-4</strain>
    </source>
</reference>
<dbReference type="NCBIfam" id="TIGR01636">
    <property type="entry name" value="phage_rinA"/>
    <property type="match status" value="1"/>
</dbReference>
<dbReference type="PATRIC" id="fig|1280.10341.peg.861"/>
<evidence type="ECO:0000313" key="9">
    <source>
        <dbReference type="Proteomes" id="UP000039437"/>
    </source>
</evidence>
<accession>A0A0H2ETR2</accession>
<dbReference type="EMBL" id="RQTF01000007">
    <property type="protein sequence ID" value="RZI08811.1"/>
    <property type="molecule type" value="Genomic_DNA"/>
</dbReference>
<protein>
    <submittedName>
        <fullName evidence="7">Mobile-element-associated regulatory protein</fullName>
    </submittedName>
    <submittedName>
        <fullName evidence="2">Phage transcriptional activator</fullName>
    </submittedName>
    <submittedName>
        <fullName evidence="3">Transcriptional regulator</fullName>
    </submittedName>
</protein>
<dbReference type="RefSeq" id="WP_000058632.1">
    <property type="nucleotide sequence ID" value="NZ_AP018923.1"/>
</dbReference>
<reference evidence="10 11" key="3">
    <citation type="submission" date="2018-06" db="EMBL/GenBank/DDBJ databases">
        <authorList>
            <consortium name="Pathogen Informatics"/>
            <person name="Doyle S."/>
        </authorList>
    </citation>
    <scope>NUCLEOTIDE SEQUENCE [LARGE SCALE GENOMIC DNA]</scope>
    <source>
        <strain evidence="8 10">NCTC10702</strain>
        <strain evidence="7 11">NCTC7972</strain>
    </source>
</reference>
<evidence type="ECO:0000313" key="8">
    <source>
        <dbReference type="EMBL" id="SUL34218.1"/>
    </source>
</evidence>
<sequence length="139" mass="16143">MSLRKSTQRYLESELSNYNYFDKDIARVRDEVLNPWSQQDTNIGGDRVQSNVSVTEIKAIRVVNDRRLSQLARMKSAIEVVYNHSTTETQKLMELYYFKKPRTLNLTGVAQEINVSKSTAYDMRKDILVRLADELGIIH</sequence>
<name>A0A0H2ETR2_STAAU</name>
<dbReference type="EMBL" id="JAIUEN010000089">
    <property type="protein sequence ID" value="MCE3362883.1"/>
    <property type="molecule type" value="Genomic_DNA"/>
</dbReference>
<dbReference type="Proteomes" id="UP000561555">
    <property type="component" value="Unassembled WGS sequence"/>
</dbReference>
<evidence type="ECO:0000313" key="6">
    <source>
        <dbReference type="EMBL" id="RZI08811.1"/>
    </source>
</evidence>
<evidence type="ECO:0000313" key="12">
    <source>
        <dbReference type="Proteomes" id="UP000265645"/>
    </source>
</evidence>
<dbReference type="EMBL" id="WPTS01000022">
    <property type="protein sequence ID" value="MVK34382.1"/>
    <property type="molecule type" value="Genomic_DNA"/>
</dbReference>
<reference evidence="2" key="4">
    <citation type="submission" date="2018-07" db="EMBL/GenBank/DDBJ databases">
        <title>Protection against atopic dermatitis through acquisition of Staphylococcus quorum-sensing agr mutations in the skin.</title>
        <authorList>
            <person name="Nakamura Y."/>
            <person name="Takahashi H."/>
            <person name="Takaya A."/>
            <person name="Inoue Y."/>
            <person name="Katayama Y."/>
            <person name="Kusuya Y."/>
            <person name="Shoji T."/>
            <person name="Takada S."/>
            <person name="Nakagawa S."/>
            <person name="Oguma R."/>
            <person name="Ozawa N."/>
            <person name="Yamaide F."/>
            <person name="Suzuki S."/>
            <person name="Villaruz A."/>
            <person name="Otto M."/>
            <person name="Matsue H."/>
            <person name="Nunez G."/>
            <person name="Shimojo N."/>
        </authorList>
    </citation>
    <scope>NUCLEOTIDE SEQUENCE</scope>
    <source>
        <strain evidence="2">M1K003</strain>
    </source>
</reference>
<reference evidence="3" key="8">
    <citation type="journal article" date="2021" name="Front Med (Lausanne)">
        <title>The Prevalence and Determinants of Fusidic Acid Resistance Among Methicillin-Resistant Staphylococcus aureus Clinical Isolates in China.</title>
        <authorList>
            <person name="Zhao H."/>
            <person name="Wang X."/>
            <person name="Wang B."/>
            <person name="Xu Y."/>
            <person name="Rao L."/>
            <person name="Wan B."/>
            <person name="Guo Y."/>
            <person name="Wu X."/>
            <person name="Yu J."/>
            <person name="Chen L."/>
            <person name="Li M."/>
            <person name="Yu F."/>
        </authorList>
    </citation>
    <scope>NUCLEOTIDE SEQUENCE</scope>
    <source>
        <strain evidence="3">NC-4</strain>
    </source>
</reference>
<evidence type="ECO:0000313" key="13">
    <source>
        <dbReference type="Proteomes" id="UP000294017"/>
    </source>
</evidence>
<evidence type="ECO:0000313" key="7">
    <source>
        <dbReference type="EMBL" id="SUK61228.1"/>
    </source>
</evidence>
<evidence type="ECO:0000313" key="14">
    <source>
        <dbReference type="Proteomes" id="UP000471199"/>
    </source>
</evidence>
<dbReference type="Proteomes" id="UP000254116">
    <property type="component" value="Unassembled WGS sequence"/>
</dbReference>
<dbReference type="SMR" id="A0A0H2ETR2"/>
<dbReference type="EMBL" id="CVOQ01000011">
    <property type="protein sequence ID" value="CRI08536.1"/>
    <property type="molecule type" value="Genomic_DNA"/>
</dbReference>
<dbReference type="Proteomes" id="UP000265645">
    <property type="component" value="Unassembled WGS sequence"/>
</dbReference>
<proteinExistence type="predicted"/>
<dbReference type="EMBL" id="UHAI01000005">
    <property type="protein sequence ID" value="SUK61228.1"/>
    <property type="molecule type" value="Genomic_DNA"/>
</dbReference>
<evidence type="ECO:0000313" key="15">
    <source>
        <dbReference type="Proteomes" id="UP000561555"/>
    </source>
</evidence>
<reference evidence="6 13" key="5">
    <citation type="submission" date="2018-11" db="EMBL/GenBank/DDBJ databases">
        <title>Genomic profiling of Staphylococcus species from a Poultry farm system in KwaZulu-Natal, South Africa.</title>
        <authorList>
            <person name="Amoako D.G."/>
            <person name="Somboro A.M."/>
            <person name="Abia A.L.K."/>
            <person name="Bester L.A."/>
            <person name="Essack S.Y."/>
        </authorList>
    </citation>
    <scope>NUCLEOTIDE SEQUENCE [LARGE SCALE GENOMIC DNA]</scope>
    <source>
        <strain evidence="6 13">SA12</strain>
    </source>
</reference>
<evidence type="ECO:0000313" key="4">
    <source>
        <dbReference type="EMBL" id="MVK34382.1"/>
    </source>
</evidence>
<evidence type="ECO:0000313" key="11">
    <source>
        <dbReference type="Proteomes" id="UP000254224"/>
    </source>
</evidence>
<dbReference type="EMBL" id="UHBY01000003">
    <property type="protein sequence ID" value="SUL34218.1"/>
    <property type="molecule type" value="Genomic_DNA"/>
</dbReference>
<evidence type="ECO:0000313" key="3">
    <source>
        <dbReference type="EMBL" id="MCE3362883.1"/>
    </source>
</evidence>
<reference evidence="12" key="2">
    <citation type="submission" date="2017-08" db="EMBL/GenBank/DDBJ databases">
        <title>Protection against atopic dermatitis through acquisition of Staphylococcus quorum-sensing agr mutations in the skin.</title>
        <authorList>
            <person name="Nakamura Y."/>
            <person name="Takahashi H."/>
            <person name="Takaya A."/>
            <person name="Inoue Y."/>
            <person name="Katayama Y."/>
            <person name="Kusuya Y."/>
            <person name="Shoji T."/>
            <person name="Takada S."/>
            <person name="Nakagawa S."/>
            <person name="Oguma R."/>
            <person name="Ozawa N."/>
            <person name="Yamaide F."/>
            <person name="Suzuki S."/>
            <person name="Villaruz A."/>
            <person name="Otto M."/>
            <person name="Matsue H."/>
            <person name="Nunez G."/>
            <person name="Shimojo N."/>
        </authorList>
    </citation>
    <scope>NUCLEOTIDE SEQUENCE [LARGE SCALE GENOMIC DNA]</scope>
    <source>
        <strain evidence="12">M1K003</strain>
    </source>
</reference>
<dbReference type="Proteomes" id="UP001200271">
    <property type="component" value="Unassembled WGS sequence"/>
</dbReference>
<dbReference type="InterPro" id="IPR006523">
    <property type="entry name" value="RinA"/>
</dbReference>
<gene>
    <name evidence="1" type="ORF">BN1321_190011</name>
    <name evidence="6" type="ORF">EIH03_00335</name>
    <name evidence="4" type="ORF">GO814_04440</name>
    <name evidence="5" type="ORF">GQX52_07805</name>
    <name evidence="3" type="ORF">LB359_11145</name>
    <name evidence="2" type="ORF">M1K003_2493</name>
    <name evidence="8" type="ORF">NCTC10702_01740</name>
    <name evidence="7" type="ORF">NCTC7972_02931</name>
</gene>